<comment type="caution">
    <text evidence="2">The sequence shown here is derived from an EMBL/GenBank/DDBJ whole genome shotgun (WGS) entry which is preliminary data.</text>
</comment>
<organism evidence="2 3">
    <name type="scientific">Nematocida ausubeli (strain ATCC PRA-371 / ERTm2)</name>
    <name type="common">Nematode killer fungus</name>
    <dbReference type="NCBI Taxonomy" id="1913371"/>
    <lineage>
        <taxon>Eukaryota</taxon>
        <taxon>Fungi</taxon>
        <taxon>Fungi incertae sedis</taxon>
        <taxon>Microsporidia</taxon>
        <taxon>Nematocida</taxon>
    </lineage>
</organism>
<dbReference type="Proteomes" id="UP000054524">
    <property type="component" value="Unassembled WGS sequence"/>
</dbReference>
<keyword evidence="1" id="KW-1133">Transmembrane helix</keyword>
<evidence type="ECO:0000313" key="3">
    <source>
        <dbReference type="Proteomes" id="UP000054524"/>
    </source>
</evidence>
<dbReference type="OrthoDB" id="2195753at2759"/>
<keyword evidence="3" id="KW-1185">Reference proteome</keyword>
<dbReference type="AlphaFoldDB" id="A0A086J0G5"/>
<accession>A0A086J0G5</accession>
<sequence length="161" mass="18406">MKKIIRMEKIVPEARKKISGEMEAQSFFDIINPSRLSAGSIDEGVFPDEILEGIERKREQLLQKMEVFVAKAAAQKIQLCEKKDAVQEIQTTIRVILLEIEKLQVQTGTNCVKECSRMLSELECINKKMQTTSTLHRRLYFLTLAVVIFGLVAVAKEKFMD</sequence>
<proteinExistence type="predicted"/>
<dbReference type="RefSeq" id="XP_052904188.1">
    <property type="nucleotide sequence ID" value="XM_053049238.1"/>
</dbReference>
<gene>
    <name evidence="2" type="ORF">NESG_01611</name>
</gene>
<protein>
    <submittedName>
        <fullName evidence="2">Uncharacterized protein</fullName>
    </submittedName>
</protein>
<dbReference type="GeneID" id="77676584"/>
<dbReference type="EMBL" id="AKIJ01000004">
    <property type="protein sequence ID" value="KFG25633.1"/>
    <property type="molecule type" value="Genomic_DNA"/>
</dbReference>
<feature type="transmembrane region" description="Helical" evidence="1">
    <location>
        <begin position="139"/>
        <end position="155"/>
    </location>
</feature>
<dbReference type="HOGENOM" id="CLU_1644168_0_0_1"/>
<name>A0A086J0G5_NEMA1</name>
<keyword evidence="1" id="KW-0472">Membrane</keyword>
<evidence type="ECO:0000313" key="2">
    <source>
        <dbReference type="EMBL" id="KFG25633.1"/>
    </source>
</evidence>
<evidence type="ECO:0000256" key="1">
    <source>
        <dbReference type="SAM" id="Phobius"/>
    </source>
</evidence>
<reference evidence="2 3" key="1">
    <citation type="journal article" date="2014" name="Genome Announc.">
        <title>Genome Sequence of the Microsporidian Species Nematocida sp1 Strain ERTm6 (ATCC PRA-372).</title>
        <authorList>
            <person name="Bakowski M.A."/>
            <person name="Priest M."/>
            <person name="Young S."/>
            <person name="Cuomo C.A."/>
            <person name="Troemel E.R."/>
        </authorList>
    </citation>
    <scope>NUCLEOTIDE SEQUENCE [LARGE SCALE GENOMIC DNA]</scope>
    <source>
        <strain evidence="2 3">ERTm6</strain>
    </source>
</reference>
<keyword evidence="1" id="KW-0812">Transmembrane</keyword>